<keyword evidence="3" id="KW-1185">Reference proteome</keyword>
<dbReference type="AlphaFoldDB" id="A0A9Q8WHV5"/>
<reference evidence="2" key="1">
    <citation type="journal article" date="2021" name="Mol. Plant Microbe Interact.">
        <title>Complete Genome Sequence of the Plant-Pathogenic Fungus Colletotrichum lupini.</title>
        <authorList>
            <person name="Baroncelli R."/>
            <person name="Pensec F."/>
            <person name="Da Lio D."/>
            <person name="Boufleur T."/>
            <person name="Vicente I."/>
            <person name="Sarrocco S."/>
            <person name="Picot A."/>
            <person name="Baraldi E."/>
            <person name="Sukno S."/>
            <person name="Thon M."/>
            <person name="Le Floch G."/>
        </authorList>
    </citation>
    <scope>NUCLEOTIDE SEQUENCE</scope>
    <source>
        <strain evidence="2">IMI 504893</strain>
    </source>
</reference>
<evidence type="ECO:0000313" key="3">
    <source>
        <dbReference type="Proteomes" id="UP000830671"/>
    </source>
</evidence>
<evidence type="ECO:0000313" key="2">
    <source>
        <dbReference type="EMBL" id="UQC84218.1"/>
    </source>
</evidence>
<dbReference type="GeneID" id="73343702"/>
<organism evidence="2 3">
    <name type="scientific">Colletotrichum lupini</name>
    <dbReference type="NCBI Taxonomy" id="145971"/>
    <lineage>
        <taxon>Eukaryota</taxon>
        <taxon>Fungi</taxon>
        <taxon>Dikarya</taxon>
        <taxon>Ascomycota</taxon>
        <taxon>Pezizomycotina</taxon>
        <taxon>Sordariomycetes</taxon>
        <taxon>Hypocreomycetidae</taxon>
        <taxon>Glomerellales</taxon>
        <taxon>Glomerellaceae</taxon>
        <taxon>Colletotrichum</taxon>
        <taxon>Colletotrichum acutatum species complex</taxon>
    </lineage>
</organism>
<gene>
    <name evidence="2" type="ORF">CLUP02_09714</name>
</gene>
<keyword evidence="1" id="KW-0732">Signal</keyword>
<name>A0A9Q8WHV5_9PEZI</name>
<dbReference type="EMBL" id="CP019477">
    <property type="protein sequence ID" value="UQC84218.1"/>
    <property type="molecule type" value="Genomic_DNA"/>
</dbReference>
<feature type="chain" id="PRO_5040467602" evidence="1">
    <location>
        <begin position="19"/>
        <end position="82"/>
    </location>
</feature>
<feature type="signal peptide" evidence="1">
    <location>
        <begin position="1"/>
        <end position="18"/>
    </location>
</feature>
<dbReference type="RefSeq" id="XP_049145836.1">
    <property type="nucleotide sequence ID" value="XM_049288692.1"/>
</dbReference>
<evidence type="ECO:0000256" key="1">
    <source>
        <dbReference type="SAM" id="SignalP"/>
    </source>
</evidence>
<proteinExistence type="predicted"/>
<dbReference type="KEGG" id="clup:CLUP02_09714"/>
<accession>A0A9Q8WHV5</accession>
<protein>
    <submittedName>
        <fullName evidence="2">Uncharacterized protein</fullName>
    </submittedName>
</protein>
<sequence>MLSLFLLVVAMPYYHVSPMNGRNRLPVRNGESQKTVPPWLGPFQQSYLLKIKPMSSTDGQYPLSESARSWLLTSNSELQHPR</sequence>
<dbReference type="Proteomes" id="UP000830671">
    <property type="component" value="Chromosome 5"/>
</dbReference>